<dbReference type="Proteomes" id="UP001187682">
    <property type="component" value="Unassembled WGS sequence"/>
</dbReference>
<dbReference type="EMBL" id="ONZQ02000002">
    <property type="protein sequence ID" value="SPN98970.1"/>
    <property type="molecule type" value="Genomic_DNA"/>
</dbReference>
<evidence type="ECO:0000313" key="1">
    <source>
        <dbReference type="EMBL" id="SPN98970.1"/>
    </source>
</evidence>
<protein>
    <submittedName>
        <fullName evidence="1">Uncharacterized protein</fullName>
    </submittedName>
</protein>
<reference evidence="1" key="1">
    <citation type="submission" date="2018-03" db="EMBL/GenBank/DDBJ databases">
        <authorList>
            <person name="Guldener U."/>
        </authorList>
    </citation>
    <scope>NUCLEOTIDE SEQUENCE</scope>
</reference>
<gene>
    <name evidence="1" type="ORF">DNG_02009</name>
</gene>
<dbReference type="AlphaFoldDB" id="A0AAE8MSL4"/>
<name>A0AAE8MSL4_9PEZI</name>
<proteinExistence type="predicted"/>
<accession>A0AAE8MSL4</accession>
<evidence type="ECO:0000313" key="2">
    <source>
        <dbReference type="Proteomes" id="UP001187682"/>
    </source>
</evidence>
<keyword evidence="2" id="KW-1185">Reference proteome</keyword>
<sequence length="42" mass="4861">MAMNHLRAFRLPRCAGHAFRAPHLRNSLEAHSLILEKEGHDR</sequence>
<organism evidence="1 2">
    <name type="scientific">Cephalotrichum gorgonifer</name>
    <dbReference type="NCBI Taxonomy" id="2041049"/>
    <lineage>
        <taxon>Eukaryota</taxon>
        <taxon>Fungi</taxon>
        <taxon>Dikarya</taxon>
        <taxon>Ascomycota</taxon>
        <taxon>Pezizomycotina</taxon>
        <taxon>Sordariomycetes</taxon>
        <taxon>Hypocreomycetidae</taxon>
        <taxon>Microascales</taxon>
        <taxon>Microascaceae</taxon>
        <taxon>Cephalotrichum</taxon>
    </lineage>
</organism>
<comment type="caution">
    <text evidence="1">The sequence shown here is derived from an EMBL/GenBank/DDBJ whole genome shotgun (WGS) entry which is preliminary data.</text>
</comment>